<dbReference type="GO" id="GO:0035091">
    <property type="term" value="F:phosphatidylinositol binding"/>
    <property type="evidence" value="ECO:0007669"/>
    <property type="project" value="InterPro"/>
</dbReference>
<dbReference type="Pfam" id="PF00787">
    <property type="entry name" value="PX"/>
    <property type="match status" value="1"/>
</dbReference>
<reference evidence="3" key="2">
    <citation type="submission" date="2015-06" db="UniProtKB">
        <authorList>
            <consortium name="EnsemblProtists"/>
        </authorList>
    </citation>
    <scope>IDENTIFICATION</scope>
    <source>
        <strain evidence="3">Emoy2</strain>
    </source>
</reference>
<proteinExistence type="predicted"/>
<feature type="compositionally biased region" description="Polar residues" evidence="1">
    <location>
        <begin position="69"/>
        <end position="82"/>
    </location>
</feature>
<dbReference type="STRING" id="559515.M4C263"/>
<dbReference type="Proteomes" id="UP000011713">
    <property type="component" value="Unassembled WGS sequence"/>
</dbReference>
<accession>M4C263</accession>
<reference evidence="4" key="1">
    <citation type="journal article" date="2010" name="Science">
        <title>Signatures of adaptation to obligate biotrophy in the Hyaloperonospora arabidopsidis genome.</title>
        <authorList>
            <person name="Baxter L."/>
            <person name="Tripathy S."/>
            <person name="Ishaque N."/>
            <person name="Boot N."/>
            <person name="Cabral A."/>
            <person name="Kemen E."/>
            <person name="Thines M."/>
            <person name="Ah-Fong A."/>
            <person name="Anderson R."/>
            <person name="Badejoko W."/>
            <person name="Bittner-Eddy P."/>
            <person name="Boore J.L."/>
            <person name="Chibucos M.C."/>
            <person name="Coates M."/>
            <person name="Dehal P."/>
            <person name="Delehaunty K."/>
            <person name="Dong S."/>
            <person name="Downton P."/>
            <person name="Dumas B."/>
            <person name="Fabro G."/>
            <person name="Fronick C."/>
            <person name="Fuerstenberg S.I."/>
            <person name="Fulton L."/>
            <person name="Gaulin E."/>
            <person name="Govers F."/>
            <person name="Hughes L."/>
            <person name="Humphray S."/>
            <person name="Jiang R.H."/>
            <person name="Judelson H."/>
            <person name="Kamoun S."/>
            <person name="Kyung K."/>
            <person name="Meijer H."/>
            <person name="Minx P."/>
            <person name="Morris P."/>
            <person name="Nelson J."/>
            <person name="Phuntumart V."/>
            <person name="Qutob D."/>
            <person name="Rehmany A."/>
            <person name="Rougon-Cardoso A."/>
            <person name="Ryden P."/>
            <person name="Torto-Alalibo T."/>
            <person name="Studholme D."/>
            <person name="Wang Y."/>
            <person name="Win J."/>
            <person name="Wood J."/>
            <person name="Clifton S.W."/>
            <person name="Rogers J."/>
            <person name="Van den Ackerveken G."/>
            <person name="Jones J.D."/>
            <person name="McDowell J.M."/>
            <person name="Beynon J."/>
            <person name="Tyler B.M."/>
        </authorList>
    </citation>
    <scope>NUCLEOTIDE SEQUENCE [LARGE SCALE GENOMIC DNA]</scope>
    <source>
        <strain evidence="4">Emoy2</strain>
    </source>
</reference>
<dbReference type="Gene3D" id="3.30.1520.10">
    <property type="entry name" value="Phox-like domain"/>
    <property type="match status" value="1"/>
</dbReference>
<evidence type="ECO:0000259" key="2">
    <source>
        <dbReference type="PROSITE" id="PS50195"/>
    </source>
</evidence>
<dbReference type="HOGENOM" id="CLU_136496_1_0_1"/>
<evidence type="ECO:0000313" key="4">
    <source>
        <dbReference type="Proteomes" id="UP000011713"/>
    </source>
</evidence>
<dbReference type="AlphaFoldDB" id="M4C263"/>
<evidence type="ECO:0000313" key="3">
    <source>
        <dbReference type="EnsemblProtists" id="HpaP813178"/>
    </source>
</evidence>
<feature type="region of interest" description="Disordered" evidence="1">
    <location>
        <begin position="62"/>
        <end position="82"/>
    </location>
</feature>
<dbReference type="SUPFAM" id="SSF64268">
    <property type="entry name" value="PX domain"/>
    <property type="match status" value="1"/>
</dbReference>
<dbReference type="PROSITE" id="PS50195">
    <property type="entry name" value="PX"/>
    <property type="match status" value="1"/>
</dbReference>
<keyword evidence="4" id="KW-1185">Reference proteome</keyword>
<dbReference type="InParanoid" id="M4C263"/>
<dbReference type="VEuPathDB" id="FungiDB:HpaG813178"/>
<protein>
    <recommendedName>
        <fullName evidence="2">PX domain-containing protein</fullName>
    </recommendedName>
</protein>
<dbReference type="InterPro" id="IPR036871">
    <property type="entry name" value="PX_dom_sf"/>
</dbReference>
<name>M4C263_HYAAE</name>
<evidence type="ECO:0000256" key="1">
    <source>
        <dbReference type="SAM" id="MobiDB-lite"/>
    </source>
</evidence>
<sequence>MFPYLPSKKYIGSSLSADFVDKRQRNLGYYIMSVLHSCPLLVQDEIIDSFLDIKRHILERAREEKSDRTSASTSTPSNCGRH</sequence>
<dbReference type="eggNOG" id="ENOG502S330">
    <property type="taxonomic scope" value="Eukaryota"/>
</dbReference>
<dbReference type="EMBL" id="JH598119">
    <property type="status" value="NOT_ANNOTATED_CDS"/>
    <property type="molecule type" value="Genomic_DNA"/>
</dbReference>
<dbReference type="InterPro" id="IPR001683">
    <property type="entry name" value="PX_dom"/>
</dbReference>
<feature type="domain" description="PX" evidence="2">
    <location>
        <begin position="1"/>
        <end position="57"/>
    </location>
</feature>
<organism evidence="3 4">
    <name type="scientific">Hyaloperonospora arabidopsidis (strain Emoy2)</name>
    <name type="common">Downy mildew agent</name>
    <name type="synonym">Peronospora arabidopsidis</name>
    <dbReference type="NCBI Taxonomy" id="559515"/>
    <lineage>
        <taxon>Eukaryota</taxon>
        <taxon>Sar</taxon>
        <taxon>Stramenopiles</taxon>
        <taxon>Oomycota</taxon>
        <taxon>Peronosporomycetes</taxon>
        <taxon>Peronosporales</taxon>
        <taxon>Peronosporaceae</taxon>
        <taxon>Hyaloperonospora</taxon>
    </lineage>
</organism>
<dbReference type="EnsemblProtists" id="HpaT813178">
    <property type="protein sequence ID" value="HpaP813178"/>
    <property type="gene ID" value="HpaG813178"/>
</dbReference>